<evidence type="ECO:0000313" key="2">
    <source>
        <dbReference type="EMBL" id="MDQ0269162.1"/>
    </source>
</evidence>
<dbReference type="PANTHER" id="PTHR43586">
    <property type="entry name" value="CYSTEINE DESULFURASE"/>
    <property type="match status" value="1"/>
</dbReference>
<dbReference type="EMBL" id="JAUSUB010000003">
    <property type="protein sequence ID" value="MDQ0269162.1"/>
    <property type="molecule type" value="Genomic_DNA"/>
</dbReference>
<dbReference type="PANTHER" id="PTHR43586:SF21">
    <property type="entry name" value="PYRIDOXAL PHOSPHATE (PLP)-DEPENDENT ASPARTATE AMINOTRANSFERASE SUPERFAMILY"/>
    <property type="match status" value="1"/>
</dbReference>
<gene>
    <name evidence="2" type="ORF">J2S17_001032</name>
</gene>
<evidence type="ECO:0000259" key="1">
    <source>
        <dbReference type="Pfam" id="PF00266"/>
    </source>
</evidence>
<accession>A0ABU0AD35</accession>
<name>A0ABU0AD35_9BACI</name>
<dbReference type="NCBIfam" id="TIGR01976">
    <property type="entry name" value="am_tr_V_VC1184"/>
    <property type="match status" value="1"/>
</dbReference>
<evidence type="ECO:0000313" key="3">
    <source>
        <dbReference type="Proteomes" id="UP001238088"/>
    </source>
</evidence>
<reference evidence="2 3" key="1">
    <citation type="submission" date="2023-07" db="EMBL/GenBank/DDBJ databases">
        <title>Genomic Encyclopedia of Type Strains, Phase IV (KMG-IV): sequencing the most valuable type-strain genomes for metagenomic binning, comparative biology and taxonomic classification.</title>
        <authorList>
            <person name="Goeker M."/>
        </authorList>
    </citation>
    <scope>NUCLEOTIDE SEQUENCE [LARGE SCALE GENOMIC DNA]</scope>
    <source>
        <strain evidence="2 3">DSM 23494</strain>
    </source>
</reference>
<dbReference type="Pfam" id="PF00266">
    <property type="entry name" value="Aminotran_5"/>
    <property type="match status" value="1"/>
</dbReference>
<dbReference type="InterPro" id="IPR015421">
    <property type="entry name" value="PyrdxlP-dep_Trfase_major"/>
</dbReference>
<dbReference type="Gene3D" id="3.40.640.10">
    <property type="entry name" value="Type I PLP-dependent aspartate aminotransferase-like (Major domain)"/>
    <property type="match status" value="1"/>
</dbReference>
<dbReference type="InterPro" id="IPR015424">
    <property type="entry name" value="PyrdxlP-dep_Trfase"/>
</dbReference>
<dbReference type="SUPFAM" id="SSF53383">
    <property type="entry name" value="PLP-dependent transferases"/>
    <property type="match status" value="1"/>
</dbReference>
<feature type="domain" description="Aminotransferase class V" evidence="1">
    <location>
        <begin position="27"/>
        <end position="399"/>
    </location>
</feature>
<dbReference type="RefSeq" id="WP_307472514.1">
    <property type="nucleotide sequence ID" value="NZ_JAUSUB010000003.1"/>
</dbReference>
<keyword evidence="3" id="KW-1185">Reference proteome</keyword>
<dbReference type="InterPro" id="IPR015422">
    <property type="entry name" value="PyrdxlP-dep_Trfase_small"/>
</dbReference>
<protein>
    <submittedName>
        <fullName evidence="2">Cysteine desulfurase family protein (TIGR01976 family)</fullName>
    </submittedName>
</protein>
<comment type="caution">
    <text evidence="2">The sequence shown here is derived from an EMBL/GenBank/DDBJ whole genome shotgun (WGS) entry which is preliminary data.</text>
</comment>
<sequence length="415" mass="46200">MNNQFPIEEVRKHFPAVNRQDNGQPIVYFDGPGGTQMVDYAIENMYRYLRNGVANLHGTFHTSRDTDCLIAEARLAVADLLGCKDNEVAFGANMTTLAFSLSRTLAQYVNNGDEIVVTELDHHANVDPWLSMAKEKGAIIKFIKLNRETLSLDLENLDEIITPKTKLVAVGMSSNVTGTVTNVNKVIEKAKSHQALVVIDAVHAVPHLKMDMHQLGCDILLCSAYKFFGPHVGIAAIRATLFEKLTFYKLQPAPNSIPSKLETGTQNHEGIAGILGAIQFIQKLGDGESRREQILSGMARIDEYEKLLSADLETFLQSQPGFRLYRPASGPRTSTFAFTINNHDSREVTQWLAQYYNLCITDGDFYASNLAEILDVKQYGGWIRVGLSPYNTIEEINTLKEALQAYVKQTSKIPL</sequence>
<dbReference type="InterPro" id="IPR000192">
    <property type="entry name" value="Aminotrans_V_dom"/>
</dbReference>
<dbReference type="Gene3D" id="3.90.1150.10">
    <property type="entry name" value="Aspartate Aminotransferase, domain 1"/>
    <property type="match status" value="1"/>
</dbReference>
<proteinExistence type="predicted"/>
<dbReference type="Proteomes" id="UP001238088">
    <property type="component" value="Unassembled WGS sequence"/>
</dbReference>
<organism evidence="2 3">
    <name type="scientific">Cytobacillus purgationiresistens</name>
    <dbReference type="NCBI Taxonomy" id="863449"/>
    <lineage>
        <taxon>Bacteria</taxon>
        <taxon>Bacillati</taxon>
        <taxon>Bacillota</taxon>
        <taxon>Bacilli</taxon>
        <taxon>Bacillales</taxon>
        <taxon>Bacillaceae</taxon>
        <taxon>Cytobacillus</taxon>
    </lineage>
</organism>
<dbReference type="InterPro" id="IPR011340">
    <property type="entry name" value="Cys_dSase-rel"/>
</dbReference>